<sequence length="95" mass="11257">MNKYELAIVINGKVETEVKEATLEKIKGYVERFGGTISEVDDWGKRRLAYEIEKVKEGFYYFIKFESASDSPAEIEKRIRIMEPVLRFLFRRLED</sequence>
<keyword evidence="4 5" id="KW-0689">Ribosomal protein</keyword>
<dbReference type="NCBIfam" id="TIGR00166">
    <property type="entry name" value="S6"/>
    <property type="match status" value="1"/>
</dbReference>
<dbReference type="PANTHER" id="PTHR21011">
    <property type="entry name" value="MITOCHONDRIAL 28S RIBOSOMAL PROTEIN S6"/>
    <property type="match status" value="1"/>
</dbReference>
<dbReference type="GO" id="GO:1990904">
    <property type="term" value="C:ribonucleoprotein complex"/>
    <property type="evidence" value="ECO:0007669"/>
    <property type="project" value="UniProtKB-KW"/>
</dbReference>
<comment type="function">
    <text evidence="2 4">Binds together with bS18 to 16S ribosomal RNA.</text>
</comment>
<evidence type="ECO:0000256" key="2">
    <source>
        <dbReference type="ARBA" id="ARBA00035104"/>
    </source>
</evidence>
<dbReference type="KEGG" id="vpy:HZI73_00820"/>
<evidence type="ECO:0000256" key="3">
    <source>
        <dbReference type="ARBA" id="ARBA00035294"/>
    </source>
</evidence>
<keyword evidence="4" id="KW-0694">RNA-binding</keyword>
<dbReference type="InterPro" id="IPR000529">
    <property type="entry name" value="Ribosomal_bS6"/>
</dbReference>
<proteinExistence type="inferred from homology"/>
<dbReference type="HAMAP" id="MF_00360">
    <property type="entry name" value="Ribosomal_bS6"/>
    <property type="match status" value="1"/>
</dbReference>
<dbReference type="InterPro" id="IPR020814">
    <property type="entry name" value="Ribosomal_S6_plastid/chlpt"/>
</dbReference>
<dbReference type="RefSeq" id="WP_212696397.1">
    <property type="nucleotide sequence ID" value="NZ_CP058649.1"/>
</dbReference>
<accession>A0A8J8SF63</accession>
<dbReference type="PANTHER" id="PTHR21011:SF1">
    <property type="entry name" value="SMALL RIBOSOMAL SUBUNIT PROTEIN BS6M"/>
    <property type="match status" value="1"/>
</dbReference>
<reference evidence="5" key="1">
    <citation type="submission" date="2020-07" db="EMBL/GenBank/DDBJ databases">
        <title>Vallitalea pronyensis genome.</title>
        <authorList>
            <person name="Postec A."/>
        </authorList>
    </citation>
    <scope>NUCLEOTIDE SEQUENCE</scope>
    <source>
        <strain evidence="5">FatNI3</strain>
    </source>
</reference>
<dbReference type="CDD" id="cd00473">
    <property type="entry name" value="bS6"/>
    <property type="match status" value="1"/>
</dbReference>
<keyword evidence="6" id="KW-1185">Reference proteome</keyword>
<name>A0A8J8SF63_9FIRM</name>
<dbReference type="GO" id="GO:0005840">
    <property type="term" value="C:ribosome"/>
    <property type="evidence" value="ECO:0007669"/>
    <property type="project" value="UniProtKB-KW"/>
</dbReference>
<evidence type="ECO:0000313" key="5">
    <source>
        <dbReference type="EMBL" id="QUI20938.1"/>
    </source>
</evidence>
<keyword evidence="4" id="KW-0687">Ribonucleoprotein</keyword>
<dbReference type="InterPro" id="IPR035980">
    <property type="entry name" value="Ribosomal_bS6_sf"/>
</dbReference>
<comment type="similarity">
    <text evidence="1 4">Belongs to the bacterial ribosomal protein bS6 family.</text>
</comment>
<keyword evidence="4" id="KW-0699">rRNA-binding</keyword>
<dbReference type="EMBL" id="CP058649">
    <property type="protein sequence ID" value="QUI20938.1"/>
    <property type="molecule type" value="Genomic_DNA"/>
</dbReference>
<gene>
    <name evidence="4 5" type="primary">rpsF</name>
    <name evidence="5" type="ORF">HZI73_00820</name>
</gene>
<dbReference type="Gene3D" id="3.30.70.60">
    <property type="match status" value="1"/>
</dbReference>
<evidence type="ECO:0000313" key="6">
    <source>
        <dbReference type="Proteomes" id="UP000683246"/>
    </source>
</evidence>
<dbReference type="InterPro" id="IPR014717">
    <property type="entry name" value="Transl_elong_EF1B/ribsomal_bS6"/>
</dbReference>
<dbReference type="GO" id="GO:0006412">
    <property type="term" value="P:translation"/>
    <property type="evidence" value="ECO:0007669"/>
    <property type="project" value="UniProtKB-UniRule"/>
</dbReference>
<dbReference type="GO" id="GO:0070181">
    <property type="term" value="F:small ribosomal subunit rRNA binding"/>
    <property type="evidence" value="ECO:0007669"/>
    <property type="project" value="TreeGrafter"/>
</dbReference>
<dbReference type="AlphaFoldDB" id="A0A8J8SF63"/>
<organism evidence="5 6">
    <name type="scientific">Vallitalea pronyensis</name>
    <dbReference type="NCBI Taxonomy" id="1348613"/>
    <lineage>
        <taxon>Bacteria</taxon>
        <taxon>Bacillati</taxon>
        <taxon>Bacillota</taxon>
        <taxon>Clostridia</taxon>
        <taxon>Lachnospirales</taxon>
        <taxon>Vallitaleaceae</taxon>
        <taxon>Vallitalea</taxon>
    </lineage>
</organism>
<dbReference type="SUPFAM" id="SSF54995">
    <property type="entry name" value="Ribosomal protein S6"/>
    <property type="match status" value="1"/>
</dbReference>
<dbReference type="Proteomes" id="UP000683246">
    <property type="component" value="Chromosome"/>
</dbReference>
<evidence type="ECO:0000256" key="1">
    <source>
        <dbReference type="ARBA" id="ARBA00009512"/>
    </source>
</evidence>
<dbReference type="GO" id="GO:0003735">
    <property type="term" value="F:structural constituent of ribosome"/>
    <property type="evidence" value="ECO:0007669"/>
    <property type="project" value="InterPro"/>
</dbReference>
<dbReference type="Pfam" id="PF01250">
    <property type="entry name" value="Ribosomal_S6"/>
    <property type="match status" value="1"/>
</dbReference>
<dbReference type="GO" id="GO:0005737">
    <property type="term" value="C:cytoplasm"/>
    <property type="evidence" value="ECO:0007669"/>
    <property type="project" value="UniProtKB-ARBA"/>
</dbReference>
<protein>
    <recommendedName>
        <fullName evidence="3 4">Small ribosomal subunit protein bS6</fullName>
    </recommendedName>
</protein>
<evidence type="ECO:0000256" key="4">
    <source>
        <dbReference type="HAMAP-Rule" id="MF_00360"/>
    </source>
</evidence>